<dbReference type="InterPro" id="IPR047741">
    <property type="entry name" value="DIP1984-like"/>
</dbReference>
<dbReference type="EMBL" id="CP013023">
    <property type="protein sequence ID" value="ANF96632.1"/>
    <property type="molecule type" value="Genomic_DNA"/>
</dbReference>
<dbReference type="Pfam" id="PF20935">
    <property type="entry name" value="DUF6847"/>
    <property type="match status" value="1"/>
</dbReference>
<dbReference type="CDD" id="cd12208">
    <property type="entry name" value="DIP1984-like"/>
    <property type="match status" value="1"/>
</dbReference>
<organism evidence="1 2">
    <name type="scientific">Paenibacillus bovis</name>
    <dbReference type="NCBI Taxonomy" id="1616788"/>
    <lineage>
        <taxon>Bacteria</taxon>
        <taxon>Bacillati</taxon>
        <taxon>Bacillota</taxon>
        <taxon>Bacilli</taxon>
        <taxon>Bacillales</taxon>
        <taxon>Paenibacillaceae</taxon>
        <taxon>Paenibacillus</taxon>
    </lineage>
</organism>
<accession>A0A172ZGU9</accession>
<dbReference type="NCBIfam" id="NF038048">
    <property type="entry name" value="DIP1984_fam"/>
    <property type="match status" value="1"/>
</dbReference>
<evidence type="ECO:0000313" key="1">
    <source>
        <dbReference type="EMBL" id="ANF96632.1"/>
    </source>
</evidence>
<dbReference type="AlphaFoldDB" id="A0A172ZGU9"/>
<proteinExistence type="predicted"/>
<dbReference type="RefSeq" id="WP_060534656.1">
    <property type="nucleotide sequence ID" value="NZ_CP013023.1"/>
</dbReference>
<dbReference type="OrthoDB" id="3730241at2"/>
<sequence length="152" mass="17517">MKLAEALILRSDLQKRFEQVKYRLNNNVKIQEGEQPAEQPAELLKEMDSLLGQLGLLIQQINRTNNTVMLDDTRTLADALVDRDMLSMRRTALADLAQSASIRQDRFTRSEVRFVSIVNVAELQREADQLAKTYRELDTRIQGMNWLTDLLV</sequence>
<evidence type="ECO:0008006" key="3">
    <source>
        <dbReference type="Google" id="ProtNLM"/>
    </source>
</evidence>
<gene>
    <name evidence="1" type="ORF">AR543_11850</name>
</gene>
<protein>
    <recommendedName>
        <fullName evidence="3">Septicolysin</fullName>
    </recommendedName>
</protein>
<dbReference type="KEGG" id="pbv:AR543_11850"/>
<evidence type="ECO:0000313" key="2">
    <source>
        <dbReference type="Proteomes" id="UP000078148"/>
    </source>
</evidence>
<reference evidence="1 2" key="2">
    <citation type="journal article" date="2016" name="Int. J. Syst. Evol. Microbiol.">
        <title>Paenibacillus bovis sp. nov., isolated from raw yak (Bos grunniens) milk.</title>
        <authorList>
            <person name="Gao C."/>
            <person name="Han J."/>
            <person name="Liu Z."/>
            <person name="Xu X."/>
            <person name="Hang F."/>
            <person name="Wu Z."/>
        </authorList>
    </citation>
    <scope>NUCLEOTIDE SEQUENCE [LARGE SCALE GENOMIC DNA]</scope>
    <source>
        <strain evidence="1 2">BD3526</strain>
    </source>
</reference>
<dbReference type="Gene3D" id="6.10.320.10">
    <property type="match status" value="1"/>
</dbReference>
<reference evidence="2" key="1">
    <citation type="submission" date="2015-10" db="EMBL/GenBank/DDBJ databases">
        <title>Genome of Paenibacillus bovis sp. nov.</title>
        <authorList>
            <person name="Wu Z."/>
            <person name="Gao C."/>
            <person name="Liu Z."/>
            <person name="Zheng H."/>
        </authorList>
    </citation>
    <scope>NUCLEOTIDE SEQUENCE [LARGE SCALE GENOMIC DNA]</scope>
    <source>
        <strain evidence="2">BD3526</strain>
    </source>
</reference>
<dbReference type="Proteomes" id="UP000078148">
    <property type="component" value="Chromosome"/>
</dbReference>
<name>A0A172ZGU9_9BACL</name>
<keyword evidence="2" id="KW-1185">Reference proteome</keyword>